<sequence>MPVNELAIIQLKSGYDEDKFLKVLKASQDDQARWIREHQHHLLEGKPYTNPSNFYLQKSDPPYLVITAPWDSPEGHGEWIQSDVNKSAMGGLLEYIAEGPDGVVLFHMKAAGKEDEVRGDLLVQGSFNIWRISVDSDQKEKLQEQYRSVEQEVGTNPNQRVWGGWKVEQGEKEELVVFSQNAKEDVLSPLTQVENAQVQRYEVQGVL</sequence>
<accession>A0A3M2SGL6</accession>
<dbReference type="EMBL" id="NKUJ01000043">
    <property type="protein sequence ID" value="RMJ16709.1"/>
    <property type="molecule type" value="Genomic_DNA"/>
</dbReference>
<protein>
    <recommendedName>
        <fullName evidence="3">ABM domain-containing protein</fullName>
    </recommendedName>
</protein>
<dbReference type="PANTHER" id="PTHR42052">
    <property type="entry name" value="ABM DOMAIN-CONTAINING PROTEIN"/>
    <property type="match status" value="1"/>
</dbReference>
<name>A0A3M2SGL6_9HYPO</name>
<evidence type="ECO:0008006" key="3">
    <source>
        <dbReference type="Google" id="ProtNLM"/>
    </source>
</evidence>
<comment type="caution">
    <text evidence="1">The sequence shown here is derived from an EMBL/GenBank/DDBJ whole genome shotgun (WGS) entry which is preliminary data.</text>
</comment>
<proteinExistence type="predicted"/>
<reference evidence="1 2" key="1">
    <citation type="submission" date="2017-06" db="EMBL/GenBank/DDBJ databases">
        <title>Comparative genomic analysis of Ambrosia Fusariam Clade fungi.</title>
        <authorList>
            <person name="Stajich J.E."/>
            <person name="Carrillo J."/>
            <person name="Kijimoto T."/>
            <person name="Eskalen A."/>
            <person name="O'Donnell K."/>
            <person name="Kasson M."/>
        </authorList>
    </citation>
    <scope>NUCLEOTIDE SEQUENCE [LARGE SCALE GENOMIC DNA]</scope>
    <source>
        <strain evidence="1">UCR3666</strain>
    </source>
</reference>
<dbReference type="AlphaFoldDB" id="A0A3M2SGL6"/>
<evidence type="ECO:0000313" key="2">
    <source>
        <dbReference type="Proteomes" id="UP000277212"/>
    </source>
</evidence>
<dbReference type="Proteomes" id="UP000277212">
    <property type="component" value="Unassembled WGS sequence"/>
</dbReference>
<gene>
    <name evidence="1" type="ORF">CDV36_003574</name>
</gene>
<organism evidence="1 2">
    <name type="scientific">Fusarium kuroshium</name>
    <dbReference type="NCBI Taxonomy" id="2010991"/>
    <lineage>
        <taxon>Eukaryota</taxon>
        <taxon>Fungi</taxon>
        <taxon>Dikarya</taxon>
        <taxon>Ascomycota</taxon>
        <taxon>Pezizomycotina</taxon>
        <taxon>Sordariomycetes</taxon>
        <taxon>Hypocreomycetidae</taxon>
        <taxon>Hypocreales</taxon>
        <taxon>Nectriaceae</taxon>
        <taxon>Fusarium</taxon>
        <taxon>Fusarium solani species complex</taxon>
    </lineage>
</organism>
<dbReference type="PANTHER" id="PTHR42052:SF1">
    <property type="entry name" value="ABM DOMAIN-CONTAINING PROTEIN"/>
    <property type="match status" value="1"/>
</dbReference>
<evidence type="ECO:0000313" key="1">
    <source>
        <dbReference type="EMBL" id="RMJ16709.1"/>
    </source>
</evidence>
<dbReference type="OrthoDB" id="3542212at2759"/>
<keyword evidence="2" id="KW-1185">Reference proteome</keyword>